<evidence type="ECO:0000256" key="1">
    <source>
        <dbReference type="SAM" id="MobiDB-lite"/>
    </source>
</evidence>
<gene>
    <name evidence="3" type="ORF">CWE21_09185</name>
</gene>
<evidence type="ECO:0000256" key="2">
    <source>
        <dbReference type="SAM" id="SignalP"/>
    </source>
</evidence>
<evidence type="ECO:0000313" key="4">
    <source>
        <dbReference type="Proteomes" id="UP000286678"/>
    </source>
</evidence>
<feature type="signal peptide" evidence="2">
    <location>
        <begin position="1"/>
        <end position="20"/>
    </location>
</feature>
<dbReference type="AlphaFoldDB" id="A0A432XF30"/>
<evidence type="ECO:0000313" key="3">
    <source>
        <dbReference type="EMBL" id="RUO47348.1"/>
    </source>
</evidence>
<organism evidence="3 4">
    <name type="scientific">Pseudidiomarina aquimaris</name>
    <dbReference type="NCBI Taxonomy" id="641841"/>
    <lineage>
        <taxon>Bacteria</taxon>
        <taxon>Pseudomonadati</taxon>
        <taxon>Pseudomonadota</taxon>
        <taxon>Gammaproteobacteria</taxon>
        <taxon>Alteromonadales</taxon>
        <taxon>Idiomarinaceae</taxon>
        <taxon>Pseudidiomarina</taxon>
    </lineage>
</organism>
<keyword evidence="2" id="KW-0732">Signal</keyword>
<name>A0A432XF30_9GAMM</name>
<comment type="caution">
    <text evidence="3">The sequence shown here is derived from an EMBL/GenBank/DDBJ whole genome shotgun (WGS) entry which is preliminary data.</text>
</comment>
<accession>A0A432XF30</accession>
<proteinExistence type="predicted"/>
<feature type="chain" id="PRO_5019277761" evidence="2">
    <location>
        <begin position="21"/>
        <end position="153"/>
    </location>
</feature>
<feature type="compositionally biased region" description="Basic and acidic residues" evidence="1">
    <location>
        <begin position="121"/>
        <end position="130"/>
    </location>
</feature>
<keyword evidence="4" id="KW-1185">Reference proteome</keyword>
<feature type="region of interest" description="Disordered" evidence="1">
    <location>
        <begin position="42"/>
        <end position="153"/>
    </location>
</feature>
<protein>
    <submittedName>
        <fullName evidence="3">Uncharacterized protein</fullName>
    </submittedName>
</protein>
<dbReference type="Proteomes" id="UP000286678">
    <property type="component" value="Unassembled WGS sequence"/>
</dbReference>
<feature type="compositionally biased region" description="Polar residues" evidence="1">
    <location>
        <begin position="96"/>
        <end position="116"/>
    </location>
</feature>
<feature type="compositionally biased region" description="Acidic residues" evidence="1">
    <location>
        <begin position="144"/>
        <end position="153"/>
    </location>
</feature>
<sequence>MKIQHILISSCLIFSTAAFAEPPKDKQAASAQKKNEKIELAVEKIERTDRKLKAPQDGDLDGDGYGDVAAAARTDSDYPKGAAKAAGDPIPDIDITVNQSPPSESASTTGVENATAGQAKAAEKRTDAKVKKAAKKKEKCTRDEDCDDYQPPS</sequence>
<reference evidence="4" key="1">
    <citation type="journal article" date="2018" name="Front. Microbiol.">
        <title>Genome-Based Analysis Reveals the Taxonomy and Diversity of the Family Idiomarinaceae.</title>
        <authorList>
            <person name="Liu Y."/>
            <person name="Lai Q."/>
            <person name="Shao Z."/>
        </authorList>
    </citation>
    <scope>NUCLEOTIDE SEQUENCE [LARGE SCALE GENOMIC DNA]</scope>
    <source>
        <strain evidence="4">SW15</strain>
    </source>
</reference>
<dbReference type="OrthoDB" id="9988770at2"/>
<feature type="compositionally biased region" description="Basic and acidic residues" evidence="1">
    <location>
        <begin position="42"/>
        <end position="56"/>
    </location>
</feature>
<dbReference type="RefSeq" id="WP_126834135.1">
    <property type="nucleotide sequence ID" value="NZ_PIPT01000006.1"/>
</dbReference>
<dbReference type="EMBL" id="PIPT01000006">
    <property type="protein sequence ID" value="RUO47348.1"/>
    <property type="molecule type" value="Genomic_DNA"/>
</dbReference>